<protein>
    <submittedName>
        <fullName evidence="1">Uncharacterized protein</fullName>
    </submittedName>
</protein>
<dbReference type="Proteomes" id="UP000799772">
    <property type="component" value="Unassembled WGS sequence"/>
</dbReference>
<reference evidence="1" key="1">
    <citation type="journal article" date="2020" name="Stud. Mycol.">
        <title>101 Dothideomycetes genomes: a test case for predicting lifestyles and emergence of pathogens.</title>
        <authorList>
            <person name="Haridas S."/>
            <person name="Albert R."/>
            <person name="Binder M."/>
            <person name="Bloem J."/>
            <person name="Labutti K."/>
            <person name="Salamov A."/>
            <person name="Andreopoulos B."/>
            <person name="Baker S."/>
            <person name="Barry K."/>
            <person name="Bills G."/>
            <person name="Bluhm B."/>
            <person name="Cannon C."/>
            <person name="Castanera R."/>
            <person name="Culley D."/>
            <person name="Daum C."/>
            <person name="Ezra D."/>
            <person name="Gonzalez J."/>
            <person name="Henrissat B."/>
            <person name="Kuo A."/>
            <person name="Liang C."/>
            <person name="Lipzen A."/>
            <person name="Lutzoni F."/>
            <person name="Magnuson J."/>
            <person name="Mondo S."/>
            <person name="Nolan M."/>
            <person name="Ohm R."/>
            <person name="Pangilinan J."/>
            <person name="Park H.-J."/>
            <person name="Ramirez L."/>
            <person name="Alfaro M."/>
            <person name="Sun H."/>
            <person name="Tritt A."/>
            <person name="Yoshinaga Y."/>
            <person name="Zwiers L.-H."/>
            <person name="Turgeon B."/>
            <person name="Goodwin S."/>
            <person name="Spatafora J."/>
            <person name="Crous P."/>
            <person name="Grigoriev I."/>
        </authorList>
    </citation>
    <scope>NUCLEOTIDE SEQUENCE</scope>
    <source>
        <strain evidence="1">CBS 133067</strain>
    </source>
</reference>
<organism evidence="1 2">
    <name type="scientific">Rhizodiscina lignyota</name>
    <dbReference type="NCBI Taxonomy" id="1504668"/>
    <lineage>
        <taxon>Eukaryota</taxon>
        <taxon>Fungi</taxon>
        <taxon>Dikarya</taxon>
        <taxon>Ascomycota</taxon>
        <taxon>Pezizomycotina</taxon>
        <taxon>Dothideomycetes</taxon>
        <taxon>Pleosporomycetidae</taxon>
        <taxon>Aulographales</taxon>
        <taxon>Rhizodiscinaceae</taxon>
        <taxon>Rhizodiscina</taxon>
    </lineage>
</organism>
<sequence>MPAVLCWRFRPTSGGSPLTIALVDGAIVDARICGFTLGTTPSQQITAIFCSKRHSCFSNPLQHRYILLISAPLDESPILQDLEAMMHMLRVDVNCAYMFPGLFSIEISSHRSNTMSSVEQHVNRCKGCLRLQPTRAKVEVSGHHAIHFRISVLNPFLISLLFLCNQSRGHKRLVIQPDDPTL</sequence>
<keyword evidence="2" id="KW-1185">Reference proteome</keyword>
<dbReference type="EMBL" id="ML978131">
    <property type="protein sequence ID" value="KAF2095401.1"/>
    <property type="molecule type" value="Genomic_DNA"/>
</dbReference>
<comment type="caution">
    <text evidence="1">The sequence shown here is derived from an EMBL/GenBank/DDBJ whole genome shotgun (WGS) entry which is preliminary data.</text>
</comment>
<evidence type="ECO:0000313" key="2">
    <source>
        <dbReference type="Proteomes" id="UP000799772"/>
    </source>
</evidence>
<evidence type="ECO:0000313" key="1">
    <source>
        <dbReference type="EMBL" id="KAF2095401.1"/>
    </source>
</evidence>
<name>A0A9P4IBU4_9PEZI</name>
<dbReference type="AlphaFoldDB" id="A0A9P4IBU4"/>
<proteinExistence type="predicted"/>
<gene>
    <name evidence="1" type="ORF">NA57DRAFT_59415</name>
</gene>
<accession>A0A9P4IBU4</accession>